<keyword evidence="2" id="KW-1003">Cell membrane</keyword>
<feature type="transmembrane region" description="Helical" evidence="6">
    <location>
        <begin position="113"/>
        <end position="131"/>
    </location>
</feature>
<feature type="transmembrane region" description="Helical" evidence="6">
    <location>
        <begin position="170"/>
        <end position="189"/>
    </location>
</feature>
<feature type="transmembrane region" description="Helical" evidence="6">
    <location>
        <begin position="340"/>
        <end position="362"/>
    </location>
</feature>
<feature type="transmembrane region" description="Helical" evidence="6">
    <location>
        <begin position="51"/>
        <end position="77"/>
    </location>
</feature>
<dbReference type="PROSITE" id="PS50850">
    <property type="entry name" value="MFS"/>
    <property type="match status" value="1"/>
</dbReference>
<gene>
    <name evidence="8" type="ORF">AS156_34895</name>
</gene>
<dbReference type="OrthoDB" id="7841035at2"/>
<dbReference type="AlphaFoldDB" id="A0A109K070"/>
<sequence>MTVETAAAEQGEANRWTTVAVVVGCGVAAALQVGKVPIAATMLRTDLGIDLAAIGTIAGIFAVLGLVGSIPAGLVIAATGERRMLLLGLGAIALGSASGALAPSLWVLLGSRLLEGLGVLLVAVAAPALLGRLVEPRARAMTMALWSCYMPFGIATAMLAGPYFPSWRAMWWTSAAIVILLLALVYVMVPDAAPKSGQARTGLFAQAVALVRRSTPALLTACFALYSLMFFAVFSFLPILLTQHLDLSGRGVGVLSAVAALANVIGNLAAGRLLARGVGRDALIGAAALVMGVSALGIFMPVLGGWGAFWLCLVFAVSGGLIPATLLSSAPAAASSPATVPVMMGLLMMGSNLGQVVGPIAVGMTVSAWGWSAAGIMVLAAAIFAGVAAWRLAAARQTTG</sequence>
<feature type="transmembrane region" description="Helical" evidence="6">
    <location>
        <begin position="217"/>
        <end position="240"/>
    </location>
</feature>
<evidence type="ECO:0000313" key="9">
    <source>
        <dbReference type="Proteomes" id="UP000057737"/>
    </source>
</evidence>
<dbReference type="PANTHER" id="PTHR43124">
    <property type="entry name" value="PURINE EFFLUX PUMP PBUE"/>
    <property type="match status" value="1"/>
</dbReference>
<dbReference type="Pfam" id="PF07690">
    <property type="entry name" value="MFS_1"/>
    <property type="match status" value="1"/>
</dbReference>
<dbReference type="InterPro" id="IPR050189">
    <property type="entry name" value="MFS_Efflux_Transporters"/>
</dbReference>
<feature type="transmembrane region" description="Helical" evidence="6">
    <location>
        <begin position="143"/>
        <end position="164"/>
    </location>
</feature>
<proteinExistence type="predicted"/>
<name>A0A109K070_9BRAD</name>
<keyword evidence="9" id="KW-1185">Reference proteome</keyword>
<feature type="transmembrane region" description="Helical" evidence="6">
    <location>
        <begin position="84"/>
        <end position="107"/>
    </location>
</feature>
<organism evidence="8 9">
    <name type="scientific">Bradyrhizobium macuxiense</name>
    <dbReference type="NCBI Taxonomy" id="1755647"/>
    <lineage>
        <taxon>Bacteria</taxon>
        <taxon>Pseudomonadati</taxon>
        <taxon>Pseudomonadota</taxon>
        <taxon>Alphaproteobacteria</taxon>
        <taxon>Hyphomicrobiales</taxon>
        <taxon>Nitrobacteraceae</taxon>
        <taxon>Bradyrhizobium</taxon>
    </lineage>
</organism>
<evidence type="ECO:0000256" key="6">
    <source>
        <dbReference type="SAM" id="Phobius"/>
    </source>
</evidence>
<feature type="domain" description="Major facilitator superfamily (MFS) profile" evidence="7">
    <location>
        <begin position="18"/>
        <end position="397"/>
    </location>
</feature>
<evidence type="ECO:0000256" key="4">
    <source>
        <dbReference type="ARBA" id="ARBA00022989"/>
    </source>
</evidence>
<comment type="caution">
    <text evidence="8">The sequence shown here is derived from an EMBL/GenBank/DDBJ whole genome shotgun (WGS) entry which is preliminary data.</text>
</comment>
<evidence type="ECO:0000259" key="7">
    <source>
        <dbReference type="PROSITE" id="PS50850"/>
    </source>
</evidence>
<evidence type="ECO:0000256" key="3">
    <source>
        <dbReference type="ARBA" id="ARBA00022692"/>
    </source>
</evidence>
<dbReference type="SUPFAM" id="SSF103473">
    <property type="entry name" value="MFS general substrate transporter"/>
    <property type="match status" value="1"/>
</dbReference>
<protein>
    <submittedName>
        <fullName evidence="8">MFS transporter</fullName>
    </submittedName>
</protein>
<dbReference type="PANTHER" id="PTHR43124:SF3">
    <property type="entry name" value="CHLORAMPHENICOL EFFLUX PUMP RV0191"/>
    <property type="match status" value="1"/>
</dbReference>
<feature type="transmembrane region" description="Helical" evidence="6">
    <location>
        <begin position="368"/>
        <end position="390"/>
    </location>
</feature>
<dbReference type="InterPro" id="IPR036259">
    <property type="entry name" value="MFS_trans_sf"/>
</dbReference>
<accession>A0A109K070</accession>
<dbReference type="Gene3D" id="1.20.1250.20">
    <property type="entry name" value="MFS general substrate transporter like domains"/>
    <property type="match status" value="2"/>
</dbReference>
<dbReference type="InterPro" id="IPR020846">
    <property type="entry name" value="MFS_dom"/>
</dbReference>
<comment type="subcellular location">
    <subcellularLocation>
        <location evidence="1">Cell membrane</location>
        <topology evidence="1">Multi-pass membrane protein</topology>
    </subcellularLocation>
</comment>
<evidence type="ECO:0000256" key="2">
    <source>
        <dbReference type="ARBA" id="ARBA00022475"/>
    </source>
</evidence>
<dbReference type="InterPro" id="IPR011701">
    <property type="entry name" value="MFS"/>
</dbReference>
<evidence type="ECO:0000313" key="8">
    <source>
        <dbReference type="EMBL" id="KWV58377.1"/>
    </source>
</evidence>
<dbReference type="GO" id="GO:0005886">
    <property type="term" value="C:plasma membrane"/>
    <property type="evidence" value="ECO:0007669"/>
    <property type="project" value="UniProtKB-SubCell"/>
</dbReference>
<dbReference type="Proteomes" id="UP000057737">
    <property type="component" value="Unassembled WGS sequence"/>
</dbReference>
<dbReference type="EMBL" id="LNCU01000038">
    <property type="protein sequence ID" value="KWV58377.1"/>
    <property type="molecule type" value="Genomic_DNA"/>
</dbReference>
<feature type="transmembrane region" description="Helical" evidence="6">
    <location>
        <begin position="282"/>
        <end position="302"/>
    </location>
</feature>
<dbReference type="RefSeq" id="WP_066503631.1">
    <property type="nucleotide sequence ID" value="NZ_LNCU01000038.1"/>
</dbReference>
<evidence type="ECO:0000256" key="1">
    <source>
        <dbReference type="ARBA" id="ARBA00004651"/>
    </source>
</evidence>
<keyword evidence="5 6" id="KW-0472">Membrane</keyword>
<evidence type="ECO:0000256" key="5">
    <source>
        <dbReference type="ARBA" id="ARBA00023136"/>
    </source>
</evidence>
<dbReference type="GO" id="GO:0022857">
    <property type="term" value="F:transmembrane transporter activity"/>
    <property type="evidence" value="ECO:0007669"/>
    <property type="project" value="InterPro"/>
</dbReference>
<feature type="transmembrane region" description="Helical" evidence="6">
    <location>
        <begin position="308"/>
        <end position="328"/>
    </location>
</feature>
<keyword evidence="4 6" id="KW-1133">Transmembrane helix</keyword>
<reference evidence="8 9" key="1">
    <citation type="submission" date="2015-11" db="EMBL/GenBank/DDBJ databases">
        <title>Draft Genome Sequence of the Strain BR 10303 (Bradyrhizobium sp.) isolated from nodules of Centrolobium paraense.</title>
        <authorList>
            <person name="Zelli J.E."/>
            <person name="Simoes-Araujo J.L."/>
            <person name="Barauna A.C."/>
            <person name="Silva K."/>
        </authorList>
    </citation>
    <scope>NUCLEOTIDE SEQUENCE [LARGE SCALE GENOMIC DNA]</scope>
    <source>
        <strain evidence="8 9">BR 10303</strain>
    </source>
</reference>
<feature type="transmembrane region" description="Helical" evidence="6">
    <location>
        <begin position="252"/>
        <end position="270"/>
    </location>
</feature>
<keyword evidence="3 6" id="KW-0812">Transmembrane</keyword>